<keyword evidence="7 9" id="KW-0234">DNA repair</keyword>
<evidence type="ECO:0000256" key="9">
    <source>
        <dbReference type="RuleBase" id="RU363044"/>
    </source>
</evidence>
<keyword evidence="3 9" id="KW-0378">Hydrolase</keyword>
<dbReference type="OrthoDB" id="537910at2759"/>
<keyword evidence="2 9" id="KW-0227">DNA damage</keyword>
<keyword evidence="6" id="KW-0238">DNA-binding</keyword>
<dbReference type="SUPFAM" id="SSF52540">
    <property type="entry name" value="P-loop containing nucleoside triphosphate hydrolases"/>
    <property type="match status" value="2"/>
</dbReference>
<evidence type="ECO:0000259" key="12">
    <source>
        <dbReference type="Pfam" id="PF05970"/>
    </source>
</evidence>
<evidence type="ECO:0000256" key="10">
    <source>
        <dbReference type="SAM" id="MobiDB-lite"/>
    </source>
</evidence>
<reference evidence="15" key="1">
    <citation type="journal article" date="2016" name="Nat. Commun.">
        <title>The Gonium pectorale genome demonstrates co-option of cell cycle regulation during the evolution of multicellularity.</title>
        <authorList>
            <person name="Hanschen E.R."/>
            <person name="Marriage T.N."/>
            <person name="Ferris P.J."/>
            <person name="Hamaji T."/>
            <person name="Toyoda A."/>
            <person name="Fujiyama A."/>
            <person name="Neme R."/>
            <person name="Noguchi H."/>
            <person name="Minakuchi Y."/>
            <person name="Suzuki M."/>
            <person name="Kawai-Toyooka H."/>
            <person name="Smith D.R."/>
            <person name="Sparks H."/>
            <person name="Anderson J."/>
            <person name="Bakaric R."/>
            <person name="Luria V."/>
            <person name="Karger A."/>
            <person name="Kirschner M.W."/>
            <person name="Durand P.M."/>
            <person name="Michod R.E."/>
            <person name="Nozaki H."/>
            <person name="Olson B.J."/>
        </authorList>
    </citation>
    <scope>NUCLEOTIDE SEQUENCE [LARGE SCALE GENOMIC DNA]</scope>
    <source>
        <strain evidence="15">NIES-2863</strain>
    </source>
</reference>
<keyword evidence="5 9" id="KW-0067">ATP-binding</keyword>
<dbReference type="GO" id="GO:0000723">
    <property type="term" value="P:telomere maintenance"/>
    <property type="evidence" value="ECO:0007669"/>
    <property type="project" value="InterPro"/>
</dbReference>
<gene>
    <name evidence="14" type="ORF">GPECTOR_10g785</name>
</gene>
<dbReference type="GO" id="GO:0043139">
    <property type="term" value="F:5'-3' DNA helicase activity"/>
    <property type="evidence" value="ECO:0007669"/>
    <property type="project" value="UniProtKB-EC"/>
</dbReference>
<name>A0A150GQL0_GONPE</name>
<keyword evidence="1 9" id="KW-0547">Nucleotide-binding</keyword>
<feature type="region of interest" description="Disordered" evidence="10">
    <location>
        <begin position="562"/>
        <end position="654"/>
    </location>
</feature>
<dbReference type="GO" id="GO:0005524">
    <property type="term" value="F:ATP binding"/>
    <property type="evidence" value="ECO:0007669"/>
    <property type="project" value="UniProtKB-KW"/>
</dbReference>
<comment type="caution">
    <text evidence="14">The sequence shown here is derived from an EMBL/GenBank/DDBJ whole genome shotgun (WGS) entry which is preliminary data.</text>
</comment>
<dbReference type="EC" id="5.6.2.3" evidence="9"/>
<dbReference type="Pfam" id="PF05970">
    <property type="entry name" value="PIF1"/>
    <property type="match status" value="1"/>
</dbReference>
<feature type="compositionally biased region" description="Gly residues" evidence="10">
    <location>
        <begin position="623"/>
        <end position="632"/>
    </location>
</feature>
<dbReference type="AlphaFoldDB" id="A0A150GQL0"/>
<keyword evidence="8" id="KW-0413">Isomerase</keyword>
<evidence type="ECO:0000256" key="8">
    <source>
        <dbReference type="ARBA" id="ARBA00023235"/>
    </source>
</evidence>
<feature type="domain" description="DNA helicase Pif1-like DEAD-box helicase" evidence="12">
    <location>
        <begin position="18"/>
        <end position="151"/>
    </location>
</feature>
<dbReference type="PANTHER" id="PTHR47642:SF5">
    <property type="entry name" value="ATP-DEPENDENT DNA HELICASE"/>
    <property type="match status" value="1"/>
</dbReference>
<keyword evidence="4 9" id="KW-0347">Helicase</keyword>
<dbReference type="PANTHER" id="PTHR47642">
    <property type="entry name" value="ATP-DEPENDENT DNA HELICASE"/>
    <property type="match status" value="1"/>
</dbReference>
<comment type="similarity">
    <text evidence="9">Belongs to the helicase family.</text>
</comment>
<evidence type="ECO:0000256" key="2">
    <source>
        <dbReference type="ARBA" id="ARBA00022763"/>
    </source>
</evidence>
<keyword evidence="11" id="KW-0472">Membrane</keyword>
<evidence type="ECO:0000256" key="6">
    <source>
        <dbReference type="ARBA" id="ARBA00023125"/>
    </source>
</evidence>
<dbReference type="GO" id="GO:0016887">
    <property type="term" value="F:ATP hydrolysis activity"/>
    <property type="evidence" value="ECO:0007669"/>
    <property type="project" value="RHEA"/>
</dbReference>
<comment type="catalytic activity">
    <reaction evidence="9">
        <text>ATP + H2O = ADP + phosphate + H(+)</text>
        <dbReference type="Rhea" id="RHEA:13065"/>
        <dbReference type="ChEBI" id="CHEBI:15377"/>
        <dbReference type="ChEBI" id="CHEBI:15378"/>
        <dbReference type="ChEBI" id="CHEBI:30616"/>
        <dbReference type="ChEBI" id="CHEBI:43474"/>
        <dbReference type="ChEBI" id="CHEBI:456216"/>
        <dbReference type="EC" id="5.6.2.3"/>
    </reaction>
</comment>
<evidence type="ECO:0000313" key="14">
    <source>
        <dbReference type="EMBL" id="KXZ52156.1"/>
    </source>
</evidence>
<dbReference type="GO" id="GO:0006310">
    <property type="term" value="P:DNA recombination"/>
    <property type="evidence" value="ECO:0007669"/>
    <property type="project" value="UniProtKB-KW"/>
</dbReference>
<organism evidence="14 15">
    <name type="scientific">Gonium pectorale</name>
    <name type="common">Green alga</name>
    <dbReference type="NCBI Taxonomy" id="33097"/>
    <lineage>
        <taxon>Eukaryota</taxon>
        <taxon>Viridiplantae</taxon>
        <taxon>Chlorophyta</taxon>
        <taxon>core chlorophytes</taxon>
        <taxon>Chlorophyceae</taxon>
        <taxon>CS clade</taxon>
        <taxon>Chlamydomonadales</taxon>
        <taxon>Volvocaceae</taxon>
        <taxon>Gonium</taxon>
    </lineage>
</organism>
<evidence type="ECO:0000256" key="11">
    <source>
        <dbReference type="SAM" id="Phobius"/>
    </source>
</evidence>
<dbReference type="STRING" id="33097.A0A150GQL0"/>
<dbReference type="InterPro" id="IPR049163">
    <property type="entry name" value="Pif1-like_2B_dom"/>
</dbReference>
<keyword evidence="9" id="KW-0233">DNA recombination</keyword>
<comment type="cofactor">
    <cofactor evidence="9">
        <name>Mg(2+)</name>
        <dbReference type="ChEBI" id="CHEBI:18420"/>
    </cofactor>
</comment>
<evidence type="ECO:0000256" key="7">
    <source>
        <dbReference type="ARBA" id="ARBA00023204"/>
    </source>
</evidence>
<evidence type="ECO:0000256" key="3">
    <source>
        <dbReference type="ARBA" id="ARBA00022801"/>
    </source>
</evidence>
<evidence type="ECO:0000313" key="15">
    <source>
        <dbReference type="Proteomes" id="UP000075714"/>
    </source>
</evidence>
<evidence type="ECO:0000259" key="13">
    <source>
        <dbReference type="Pfam" id="PF21530"/>
    </source>
</evidence>
<keyword evidence="11" id="KW-0812">Transmembrane</keyword>
<protein>
    <recommendedName>
        <fullName evidence="9">ATP-dependent DNA helicase</fullName>
        <ecNumber evidence="9">5.6.2.3</ecNumber>
    </recommendedName>
</protein>
<dbReference type="EMBL" id="LSYV01000011">
    <property type="protein sequence ID" value="KXZ52156.1"/>
    <property type="molecule type" value="Genomic_DNA"/>
</dbReference>
<dbReference type="InterPro" id="IPR027417">
    <property type="entry name" value="P-loop_NTPase"/>
</dbReference>
<dbReference type="Gene3D" id="3.40.50.300">
    <property type="entry name" value="P-loop containing nucleotide triphosphate hydrolases"/>
    <property type="match status" value="1"/>
</dbReference>
<feature type="domain" description="DNA helicase Pif1-like 2B" evidence="13">
    <location>
        <begin position="362"/>
        <end position="391"/>
    </location>
</feature>
<dbReference type="InterPro" id="IPR051055">
    <property type="entry name" value="PIF1_helicase"/>
</dbReference>
<dbReference type="Proteomes" id="UP000075714">
    <property type="component" value="Unassembled WGS sequence"/>
</dbReference>
<keyword evidence="11" id="KW-1133">Transmembrane helix</keyword>
<dbReference type="GO" id="GO:0006281">
    <property type="term" value="P:DNA repair"/>
    <property type="evidence" value="ECO:0007669"/>
    <property type="project" value="UniProtKB-KW"/>
</dbReference>
<keyword evidence="15" id="KW-1185">Reference proteome</keyword>
<feature type="compositionally biased region" description="Low complexity" evidence="10">
    <location>
        <begin position="584"/>
        <end position="604"/>
    </location>
</feature>
<evidence type="ECO:0000256" key="4">
    <source>
        <dbReference type="ARBA" id="ARBA00022806"/>
    </source>
</evidence>
<accession>A0A150GQL0</accession>
<dbReference type="InterPro" id="IPR010285">
    <property type="entry name" value="DNA_helicase_pif1-like_DEAD"/>
</dbReference>
<sequence length="700" mass="75686">MHEVWKTCSPYPQAAIDAVVDGTNVFLTGCAGTGKSVTLLEVQKVLLKKYGSPRAYDRRVAVVAMTGLAATIVGGITLHSLLKLGKVESFGAFSCMIHNKQLQTIIVDEAGMLSAELLQVLDSYLSKARQLAVLDLAKNLPKAPVFYYGDFRFVELTKVFRQGDGWFVSRLNIIRCSPDSTEADKAVSELLAVCSRELDVSDGIKPTKLYATNEEVGTQNEQELRDLPGEEVSYAACDDTAVTHDPPAIVYSPLVSECLLTASQFQALAVALEGRALQLKATAEVVAVHAAARNEDVVEELDFAGACGTHLQRLQALSRQAAQRALELQDVWRLEAKKHIAAVAKASGGLFKECQAAVNVGLKVGAQVMVVFNLDTPSGVVNGTRGVIVGFKDMDEGEEREAVLMGQVWKDGDGGNTEELMRRWLQGHRRLPQVKLTDGRIVTIGPAFFNSRVHGYGVCTRVQVEIHLKEFFGHGMLYTALSRARGIQGLQIIGKTRRVRDKRVADWSRAHQEELEYQPESLAKGNEPWCWEDPRQPTAGKAQNAAARAWFRSRAQQWRRVGEVESSVAEQVRRDQPPPEPRTSPASSDYSAAPSSATSAATDSGFKATAATGTAPDSVVGPADGGAAGGPESGPAATGSITGQLATPRGAQDANKRLRSAIANLRSAMPALRSRSEAIEKRLWQQLGEEPTSEPDSDSE</sequence>
<proteinExistence type="inferred from homology"/>
<dbReference type="Pfam" id="PF21530">
    <property type="entry name" value="Pif1_2B_dom"/>
    <property type="match status" value="1"/>
</dbReference>
<evidence type="ECO:0000256" key="5">
    <source>
        <dbReference type="ARBA" id="ARBA00022840"/>
    </source>
</evidence>
<feature type="transmembrane region" description="Helical" evidence="11">
    <location>
        <begin position="60"/>
        <end position="82"/>
    </location>
</feature>
<evidence type="ECO:0000256" key="1">
    <source>
        <dbReference type="ARBA" id="ARBA00022741"/>
    </source>
</evidence>